<sequence length="126" mass="14727">MFTRERKLELLAGIVWDYDTDPETLLAVLEGRQEKAGGVDKSAIYRRLLRALPWQNIVGLIGADEAIAMLTTENIAHLWPRELKEHYERLRKILRGEPVSPSEWDSPNACARLRQRTFSHRWYRAQ</sequence>
<evidence type="ECO:0000313" key="1">
    <source>
        <dbReference type="EMBL" id="SLM11183.1"/>
    </source>
</evidence>
<dbReference type="AlphaFoldDB" id="A0A3P3XHZ8"/>
<organism evidence="1">
    <name type="scientific">uncultured spirochete</name>
    <dbReference type="NCBI Taxonomy" id="156406"/>
    <lineage>
        <taxon>Bacteria</taxon>
        <taxon>Pseudomonadati</taxon>
        <taxon>Spirochaetota</taxon>
        <taxon>Spirochaetia</taxon>
        <taxon>Spirochaetales</taxon>
        <taxon>environmental samples</taxon>
    </lineage>
</organism>
<proteinExistence type="predicted"/>
<dbReference type="EMBL" id="FWDM01000010">
    <property type="protein sequence ID" value="SLM11183.1"/>
    <property type="molecule type" value="Genomic_DNA"/>
</dbReference>
<name>A0A3P3XHZ8_9SPIR</name>
<reference evidence="1" key="1">
    <citation type="submission" date="2017-02" db="EMBL/GenBank/DDBJ databases">
        <authorList>
            <person name="Regsiter A."/>
            <person name="William W."/>
        </authorList>
    </citation>
    <scope>NUCLEOTIDE SEQUENCE</scope>
    <source>
        <strain evidence="1">Bib</strain>
    </source>
</reference>
<protein>
    <submittedName>
        <fullName evidence="1">Uncharacterized protein</fullName>
    </submittedName>
</protein>
<gene>
    <name evidence="1" type="ORF">SPIROBIBN47_180038</name>
</gene>
<accession>A0A3P3XHZ8</accession>